<feature type="domain" description="Gfo/Idh/MocA-like oxidoreductase N-terminal" evidence="2">
    <location>
        <begin position="1"/>
        <end position="114"/>
    </location>
</feature>
<reference evidence="5" key="1">
    <citation type="journal article" date="2019" name="Int. J. Syst. Evol. Microbiol.">
        <title>The Global Catalogue of Microorganisms (GCM) 10K type strain sequencing project: providing services to taxonomists for standard genome sequencing and annotation.</title>
        <authorList>
            <consortium name="The Broad Institute Genomics Platform"/>
            <consortium name="The Broad Institute Genome Sequencing Center for Infectious Disease"/>
            <person name="Wu L."/>
            <person name="Ma J."/>
        </authorList>
    </citation>
    <scope>NUCLEOTIDE SEQUENCE [LARGE SCALE GENOMIC DNA]</scope>
    <source>
        <strain evidence="5">CGMCC 4.7289</strain>
    </source>
</reference>
<organism evidence="4 5">
    <name type="scientific">Hamadaea flava</name>
    <dbReference type="NCBI Taxonomy" id="1742688"/>
    <lineage>
        <taxon>Bacteria</taxon>
        <taxon>Bacillati</taxon>
        <taxon>Actinomycetota</taxon>
        <taxon>Actinomycetes</taxon>
        <taxon>Micromonosporales</taxon>
        <taxon>Micromonosporaceae</taxon>
        <taxon>Hamadaea</taxon>
    </lineage>
</organism>
<evidence type="ECO:0000259" key="3">
    <source>
        <dbReference type="Pfam" id="PF22725"/>
    </source>
</evidence>
<dbReference type="InterPro" id="IPR000683">
    <property type="entry name" value="Gfo/Idh/MocA-like_OxRdtase_N"/>
</dbReference>
<dbReference type="PANTHER" id="PTHR43818">
    <property type="entry name" value="BCDNA.GH03377"/>
    <property type="match status" value="1"/>
</dbReference>
<dbReference type="InterPro" id="IPR036291">
    <property type="entry name" value="NAD(P)-bd_dom_sf"/>
</dbReference>
<dbReference type="EMBL" id="JBHSAY010000009">
    <property type="protein sequence ID" value="MFC4132893.1"/>
    <property type="molecule type" value="Genomic_DNA"/>
</dbReference>
<evidence type="ECO:0000313" key="5">
    <source>
        <dbReference type="Proteomes" id="UP001595816"/>
    </source>
</evidence>
<dbReference type="PANTHER" id="PTHR43818:SF11">
    <property type="entry name" value="BCDNA.GH03377"/>
    <property type="match status" value="1"/>
</dbReference>
<evidence type="ECO:0000313" key="4">
    <source>
        <dbReference type="EMBL" id="MFC4132893.1"/>
    </source>
</evidence>
<dbReference type="InterPro" id="IPR050463">
    <property type="entry name" value="Gfo/Idh/MocA_oxidrdct_glycsds"/>
</dbReference>
<dbReference type="SUPFAM" id="SSF51735">
    <property type="entry name" value="NAD(P)-binding Rossmann-fold domains"/>
    <property type="match status" value="1"/>
</dbReference>
<proteinExistence type="predicted"/>
<dbReference type="Proteomes" id="UP001595816">
    <property type="component" value="Unassembled WGS sequence"/>
</dbReference>
<dbReference type="InterPro" id="IPR055170">
    <property type="entry name" value="GFO_IDH_MocA-like_dom"/>
</dbReference>
<keyword evidence="5" id="KW-1185">Reference proteome</keyword>
<dbReference type="Gene3D" id="3.30.360.10">
    <property type="entry name" value="Dihydrodipicolinate Reductase, domain 2"/>
    <property type="match status" value="1"/>
</dbReference>
<feature type="domain" description="GFO/IDH/MocA-like oxidoreductase" evidence="3">
    <location>
        <begin position="153"/>
        <end position="236"/>
    </location>
</feature>
<evidence type="ECO:0000259" key="2">
    <source>
        <dbReference type="Pfam" id="PF01408"/>
    </source>
</evidence>
<comment type="caution">
    <text evidence="4">The sequence shown here is derived from an EMBL/GenBank/DDBJ whole genome shotgun (WGS) entry which is preliminary data.</text>
</comment>
<dbReference type="Pfam" id="PF22725">
    <property type="entry name" value="GFO_IDH_MocA_C3"/>
    <property type="match status" value="1"/>
</dbReference>
<gene>
    <name evidence="4" type="ORF">ACFOZ4_19970</name>
</gene>
<name>A0ABV8LR75_9ACTN</name>
<evidence type="ECO:0000256" key="1">
    <source>
        <dbReference type="ARBA" id="ARBA00023002"/>
    </source>
</evidence>
<dbReference type="Gene3D" id="3.40.50.720">
    <property type="entry name" value="NAD(P)-binding Rossmann-like Domain"/>
    <property type="match status" value="1"/>
</dbReference>
<sequence length="300" mass="31420">MRFGLLGTGYWATETQATALAAHPRAELVAVWGRDPAKAGAVAERFGLQAYEQIDDLLAHVDAVAVALPPHVQAPLAARAARAGKHLLLDKPLALDIEDAEDVVAATRETGVANLVFFTNRYDPVVAEALADAEQTGGWFAGRVTLFGAIDTPGSPYAQSQWRHEHGGLWDVGPHALARLLPVLGPVRQVTAVAGTRQTGHVLLRHESGAVSEMGLTVHAPAAAGHFSNVFYGEAGVREVPGGSISAVEAFGNAVDELLALAQTPGAGHPCDVVFAAQVVRVLFAALESVEFGRTISLGE</sequence>
<protein>
    <submittedName>
        <fullName evidence="4">Gfo/Idh/MocA family protein</fullName>
    </submittedName>
</protein>
<dbReference type="RefSeq" id="WP_253752308.1">
    <property type="nucleotide sequence ID" value="NZ_JAMZDZ010000001.1"/>
</dbReference>
<dbReference type="Pfam" id="PF01408">
    <property type="entry name" value="GFO_IDH_MocA"/>
    <property type="match status" value="1"/>
</dbReference>
<dbReference type="SUPFAM" id="SSF55347">
    <property type="entry name" value="Glyceraldehyde-3-phosphate dehydrogenase-like, C-terminal domain"/>
    <property type="match status" value="1"/>
</dbReference>
<accession>A0ABV8LR75</accession>
<keyword evidence="1" id="KW-0560">Oxidoreductase</keyword>